<dbReference type="Gene3D" id="3.40.50.10180">
    <property type="entry name" value="Glycerate kinase, MOFRL-like N-terminal domain"/>
    <property type="match status" value="1"/>
</dbReference>
<dbReference type="Proteomes" id="UP001176940">
    <property type="component" value="Unassembled WGS sequence"/>
</dbReference>
<comment type="similarity">
    <text evidence="2">Belongs to the glycerate kinase type-2 family.</text>
</comment>
<gene>
    <name evidence="7" type="ORF">RIMI_LOCUS21326681</name>
</gene>
<dbReference type="EMBL" id="CAUEEQ010074716">
    <property type="protein sequence ID" value="CAJ0966453.1"/>
    <property type="molecule type" value="Genomic_DNA"/>
</dbReference>
<dbReference type="EC" id="2.7.1.31" evidence="3"/>
<evidence type="ECO:0000313" key="7">
    <source>
        <dbReference type="EMBL" id="CAJ0966453.1"/>
    </source>
</evidence>
<comment type="caution">
    <text evidence="7">The sequence shown here is derived from an EMBL/GenBank/DDBJ whole genome shotgun (WGS) entry which is preliminary data.</text>
</comment>
<dbReference type="InterPro" id="IPR025286">
    <property type="entry name" value="MOFRL_assoc_dom"/>
</dbReference>
<sequence>MGFPCCVPAGGRPPYMAQLLRRIFSRPSHRLIGNMAALQDDAHRIFRSAVSAVLPPRMLQRALIVRDTAGPPVLECGGKQIPLENNLYLVGFGKAVLGMAAAVEQIVGKHLVEGVISVPRGIEETLRQAGKRDMLLSPGSRIRVMEGAADNMPDEAAMKAAGEIQKVAEKLQRGHFTAGADLSVAVSGGCTVLSDLSLLGGGSALLPAPVPPLTLQDKQAVTKQLALKGATIQELNTVRRGLSQLKGGGLSRAAHPAQVVSLILSDVIGDDLDVIASGPTVCSAYRVEDCLQILSKYGLRGSVPAAVEDVLLSRPRVDPTQDHGRVHNILIGSNLLSLREAEQEAQRSGYVTSLLSTAISGDVRLVSQFYALLAEVLCSYLTAAPQRPELEETLLAVASSMDIPDLHLSARLQEMKEAGASGGICVLCGGETTVRVQGKGRGGRNQELALRVAAQWHQSVAAMQGCEVVFLSGGTDGQDGPTPAAGAVSYPQLVEQARRNGLDVEAFLTASDSYGFFSDFQNGRRLLVTGLTGTNVMDVQVLLVQRHKDQ</sequence>
<feature type="domain" description="MOFRL" evidence="5">
    <location>
        <begin position="425"/>
        <end position="538"/>
    </location>
</feature>
<evidence type="ECO:0000256" key="1">
    <source>
        <dbReference type="ARBA" id="ARBA00000694"/>
    </source>
</evidence>
<proteinExistence type="inferred from homology"/>
<dbReference type="InterPro" id="IPR038614">
    <property type="entry name" value="GK_N_sf"/>
</dbReference>
<dbReference type="PANTHER" id="PTHR12227">
    <property type="entry name" value="GLYCERATE KINASE"/>
    <property type="match status" value="1"/>
</dbReference>
<keyword evidence="8" id="KW-1185">Reference proteome</keyword>
<dbReference type="InterPro" id="IPR039760">
    <property type="entry name" value="MOFRL_protein"/>
</dbReference>
<dbReference type="Gene3D" id="3.40.1480.10">
    <property type="entry name" value="MOFRL domain"/>
    <property type="match status" value="1"/>
</dbReference>
<dbReference type="InterPro" id="IPR037035">
    <property type="entry name" value="GK-like_C_sf"/>
</dbReference>
<dbReference type="PANTHER" id="PTHR12227:SF0">
    <property type="entry name" value="GLYCERATE KINASE"/>
    <property type="match status" value="1"/>
</dbReference>
<evidence type="ECO:0000313" key="8">
    <source>
        <dbReference type="Proteomes" id="UP001176940"/>
    </source>
</evidence>
<comment type="catalytic activity">
    <reaction evidence="1">
        <text>(R)-glycerate + ATP = (2R)-3-phosphoglycerate + ADP + H(+)</text>
        <dbReference type="Rhea" id="RHEA:23516"/>
        <dbReference type="ChEBI" id="CHEBI:15378"/>
        <dbReference type="ChEBI" id="CHEBI:16659"/>
        <dbReference type="ChEBI" id="CHEBI:30616"/>
        <dbReference type="ChEBI" id="CHEBI:58272"/>
        <dbReference type="ChEBI" id="CHEBI:456216"/>
        <dbReference type="EC" id="2.7.1.31"/>
    </reaction>
</comment>
<reference evidence="7" key="1">
    <citation type="submission" date="2023-07" db="EMBL/GenBank/DDBJ databases">
        <authorList>
            <person name="Stuckert A."/>
        </authorList>
    </citation>
    <scope>NUCLEOTIDE SEQUENCE</scope>
</reference>
<dbReference type="InterPro" id="IPR007835">
    <property type="entry name" value="MOFRL"/>
</dbReference>
<name>A0ABN9MLV6_9NEOB</name>
<dbReference type="Pfam" id="PF05161">
    <property type="entry name" value="MOFRL"/>
    <property type="match status" value="1"/>
</dbReference>
<evidence type="ECO:0000259" key="5">
    <source>
        <dbReference type="Pfam" id="PF05161"/>
    </source>
</evidence>
<dbReference type="Pfam" id="PF13660">
    <property type="entry name" value="DUF4147"/>
    <property type="match status" value="1"/>
</dbReference>
<dbReference type="SUPFAM" id="SSF82544">
    <property type="entry name" value="GckA/TtuD-like"/>
    <property type="match status" value="1"/>
</dbReference>
<evidence type="ECO:0000256" key="2">
    <source>
        <dbReference type="ARBA" id="ARBA00005393"/>
    </source>
</evidence>
<evidence type="ECO:0000256" key="3">
    <source>
        <dbReference type="ARBA" id="ARBA00012101"/>
    </source>
</evidence>
<evidence type="ECO:0000259" key="6">
    <source>
        <dbReference type="Pfam" id="PF13660"/>
    </source>
</evidence>
<protein>
    <recommendedName>
        <fullName evidence="4">Glycerate kinase</fullName>
        <ecNumber evidence="3">2.7.1.31</ecNumber>
    </recommendedName>
</protein>
<evidence type="ECO:0000256" key="4">
    <source>
        <dbReference type="ARBA" id="ARBA00020720"/>
    </source>
</evidence>
<feature type="domain" description="MOFRL-associated" evidence="6">
    <location>
        <begin position="42"/>
        <end position="311"/>
    </location>
</feature>
<accession>A0ABN9MLV6</accession>
<organism evidence="7 8">
    <name type="scientific">Ranitomeya imitator</name>
    <name type="common">mimic poison frog</name>
    <dbReference type="NCBI Taxonomy" id="111125"/>
    <lineage>
        <taxon>Eukaryota</taxon>
        <taxon>Metazoa</taxon>
        <taxon>Chordata</taxon>
        <taxon>Craniata</taxon>
        <taxon>Vertebrata</taxon>
        <taxon>Euteleostomi</taxon>
        <taxon>Amphibia</taxon>
        <taxon>Batrachia</taxon>
        <taxon>Anura</taxon>
        <taxon>Neobatrachia</taxon>
        <taxon>Hyloidea</taxon>
        <taxon>Dendrobatidae</taxon>
        <taxon>Dendrobatinae</taxon>
        <taxon>Ranitomeya</taxon>
    </lineage>
</organism>